<name>A0ABY9CTH3_VITVI</name>
<accession>A0ABY9CTH3</accession>
<organism evidence="1 2">
    <name type="scientific">Vitis vinifera</name>
    <name type="common">Grape</name>
    <dbReference type="NCBI Taxonomy" id="29760"/>
    <lineage>
        <taxon>Eukaryota</taxon>
        <taxon>Viridiplantae</taxon>
        <taxon>Streptophyta</taxon>
        <taxon>Embryophyta</taxon>
        <taxon>Tracheophyta</taxon>
        <taxon>Spermatophyta</taxon>
        <taxon>Magnoliopsida</taxon>
        <taxon>eudicotyledons</taxon>
        <taxon>Gunneridae</taxon>
        <taxon>Pentapetalae</taxon>
        <taxon>rosids</taxon>
        <taxon>Vitales</taxon>
        <taxon>Vitaceae</taxon>
        <taxon>Viteae</taxon>
        <taxon>Vitis</taxon>
    </lineage>
</organism>
<dbReference type="Pfam" id="PF04857">
    <property type="entry name" value="CAF1"/>
    <property type="match status" value="1"/>
</dbReference>
<dbReference type="Proteomes" id="UP001227230">
    <property type="component" value="Chromosome 10"/>
</dbReference>
<dbReference type="InterPro" id="IPR006941">
    <property type="entry name" value="RNase_CAF1"/>
</dbReference>
<gene>
    <name evidence="1" type="ORF">VitviT2T_016020</name>
</gene>
<dbReference type="Gene3D" id="3.30.420.10">
    <property type="entry name" value="Ribonuclease H-like superfamily/Ribonuclease H"/>
    <property type="match status" value="1"/>
</dbReference>
<keyword evidence="2" id="KW-1185">Reference proteome</keyword>
<protein>
    <submittedName>
        <fullName evidence="1">Uncharacterized protein</fullName>
    </submittedName>
</protein>
<sequence>MTGGASASRRESFEFNLFDVQYFKVMDSAEQFVVVQFGVCLFLWDSYRHCFAAHPHNFCAFPR</sequence>
<dbReference type="EMBL" id="CP126657">
    <property type="protein sequence ID" value="WJZ97415.1"/>
    <property type="molecule type" value="Genomic_DNA"/>
</dbReference>
<reference evidence="1 2" key="1">
    <citation type="journal article" date="2023" name="Hortic Res">
        <title>The complete reference genome for grapevine (Vitis vinifera L.) genetics and breeding.</title>
        <authorList>
            <person name="Shi X."/>
            <person name="Cao S."/>
            <person name="Wang X."/>
            <person name="Huang S."/>
            <person name="Wang Y."/>
            <person name="Liu Z."/>
            <person name="Liu W."/>
            <person name="Leng X."/>
            <person name="Peng Y."/>
            <person name="Wang N."/>
            <person name="Wang Y."/>
            <person name="Ma Z."/>
            <person name="Xu X."/>
            <person name="Zhang F."/>
            <person name="Xue H."/>
            <person name="Zhong H."/>
            <person name="Wang Y."/>
            <person name="Zhang K."/>
            <person name="Velt A."/>
            <person name="Avia K."/>
            <person name="Holtgrawe D."/>
            <person name="Grimplet J."/>
            <person name="Matus J.T."/>
            <person name="Ware D."/>
            <person name="Wu X."/>
            <person name="Wang H."/>
            <person name="Liu C."/>
            <person name="Fang Y."/>
            <person name="Rustenholz C."/>
            <person name="Cheng Z."/>
            <person name="Xiao H."/>
            <person name="Zhou Y."/>
        </authorList>
    </citation>
    <scope>NUCLEOTIDE SEQUENCE [LARGE SCALE GENOMIC DNA]</scope>
    <source>
        <strain evidence="2">cv. Pinot noir / PN40024</strain>
        <tissue evidence="1">Leaf</tissue>
    </source>
</reference>
<dbReference type="InterPro" id="IPR036397">
    <property type="entry name" value="RNaseH_sf"/>
</dbReference>
<evidence type="ECO:0000313" key="2">
    <source>
        <dbReference type="Proteomes" id="UP001227230"/>
    </source>
</evidence>
<evidence type="ECO:0000313" key="1">
    <source>
        <dbReference type="EMBL" id="WJZ97415.1"/>
    </source>
</evidence>
<proteinExistence type="predicted"/>